<dbReference type="AlphaFoldDB" id="A0A0F9LFF2"/>
<gene>
    <name evidence="1" type="ORF">LCGC14_1517040</name>
</gene>
<accession>A0A0F9LFF2</accession>
<proteinExistence type="predicted"/>
<evidence type="ECO:0000313" key="1">
    <source>
        <dbReference type="EMBL" id="KKM62890.1"/>
    </source>
</evidence>
<comment type="caution">
    <text evidence="1">The sequence shown here is derived from an EMBL/GenBank/DDBJ whole genome shotgun (WGS) entry which is preliminary data.</text>
</comment>
<sequence length="110" mass="12676">MKGIVGKPVLQGNVLKYTNHVWPQMGCAGPDGCGYRGPRELFWSGRHQNPYKCPNCGKRYTFLGISSLEKLRFLEEHRSWNEDLGDWFSYWHLPIHGPITIIPDFTGLKK</sequence>
<dbReference type="EMBL" id="LAZR01011207">
    <property type="protein sequence ID" value="KKM62890.1"/>
    <property type="molecule type" value="Genomic_DNA"/>
</dbReference>
<organism evidence="1">
    <name type="scientific">marine sediment metagenome</name>
    <dbReference type="NCBI Taxonomy" id="412755"/>
    <lineage>
        <taxon>unclassified sequences</taxon>
        <taxon>metagenomes</taxon>
        <taxon>ecological metagenomes</taxon>
    </lineage>
</organism>
<reference evidence="1" key="1">
    <citation type="journal article" date="2015" name="Nature">
        <title>Complex archaea that bridge the gap between prokaryotes and eukaryotes.</title>
        <authorList>
            <person name="Spang A."/>
            <person name="Saw J.H."/>
            <person name="Jorgensen S.L."/>
            <person name="Zaremba-Niedzwiedzka K."/>
            <person name="Martijn J."/>
            <person name="Lind A.E."/>
            <person name="van Eijk R."/>
            <person name="Schleper C."/>
            <person name="Guy L."/>
            <person name="Ettema T.J."/>
        </authorList>
    </citation>
    <scope>NUCLEOTIDE SEQUENCE</scope>
</reference>
<name>A0A0F9LFF2_9ZZZZ</name>
<protein>
    <submittedName>
        <fullName evidence="1">Uncharacterized protein</fullName>
    </submittedName>
</protein>